<evidence type="ECO:0000259" key="4">
    <source>
        <dbReference type="Pfam" id="PF01420"/>
    </source>
</evidence>
<feature type="domain" description="Type I restriction modification DNA specificity" evidence="4">
    <location>
        <begin position="8"/>
        <end position="169"/>
    </location>
</feature>
<dbReference type="EC" id="3.1.21.3" evidence="5"/>
<evidence type="ECO:0000256" key="2">
    <source>
        <dbReference type="ARBA" id="ARBA00022747"/>
    </source>
</evidence>
<dbReference type="InterPro" id="IPR052021">
    <property type="entry name" value="Type-I_RS_S_subunit"/>
</dbReference>
<dbReference type="AlphaFoldDB" id="A0A0B6EUF9"/>
<dbReference type="RefSeq" id="WP_052471433.1">
    <property type="nucleotide sequence ID" value="NZ_CP010827.1"/>
</dbReference>
<dbReference type="Proteomes" id="UP000031890">
    <property type="component" value="Chromosome"/>
</dbReference>
<proteinExistence type="inferred from homology"/>
<reference evidence="5 6" key="1">
    <citation type="journal article" date="2015" name="Genome Announc.">
        <title>Complete Genome Sequence and Annotation of Corynebacterium singulare DSM 44357, Isolated from a Human Semen Specimen.</title>
        <authorList>
            <person name="Merten M."/>
            <person name="Brinkrolf K."/>
            <person name="Albersmeier A."/>
            <person name="Kutter Y."/>
            <person name="Ruckert C."/>
            <person name="Tauch A."/>
        </authorList>
    </citation>
    <scope>NUCLEOTIDE SEQUENCE [LARGE SCALE GENOMIC DNA]</scope>
    <source>
        <strain evidence="5">IBS B52218</strain>
    </source>
</reference>
<dbReference type="GO" id="GO:0009307">
    <property type="term" value="P:DNA restriction-modification system"/>
    <property type="evidence" value="ECO:0007669"/>
    <property type="project" value="UniProtKB-KW"/>
</dbReference>
<keyword evidence="5" id="KW-0540">Nuclease</keyword>
<protein>
    <submittedName>
        <fullName evidence="5">Restriction endonuclease S subunit</fullName>
        <ecNumber evidence="5">3.1.21.3</ecNumber>
    </submittedName>
</protein>
<evidence type="ECO:0000256" key="1">
    <source>
        <dbReference type="ARBA" id="ARBA00010923"/>
    </source>
</evidence>
<keyword evidence="2" id="KW-0680">Restriction system</keyword>
<dbReference type="PANTHER" id="PTHR30408">
    <property type="entry name" value="TYPE-1 RESTRICTION ENZYME ECOKI SPECIFICITY PROTEIN"/>
    <property type="match status" value="1"/>
</dbReference>
<evidence type="ECO:0000313" key="6">
    <source>
        <dbReference type="Proteomes" id="UP000031890"/>
    </source>
</evidence>
<dbReference type="Gene3D" id="3.90.220.20">
    <property type="entry name" value="DNA methylase specificity domains"/>
    <property type="match status" value="2"/>
</dbReference>
<dbReference type="REBASE" id="102990">
    <property type="entry name" value="S.Csi52218ORF12965P"/>
</dbReference>
<organism evidence="5 6">
    <name type="scientific">Corynebacterium singulare</name>
    <dbReference type="NCBI Taxonomy" id="161899"/>
    <lineage>
        <taxon>Bacteria</taxon>
        <taxon>Bacillati</taxon>
        <taxon>Actinomycetota</taxon>
        <taxon>Actinomycetes</taxon>
        <taxon>Mycobacteriales</taxon>
        <taxon>Corynebacteriaceae</taxon>
        <taxon>Corynebacterium</taxon>
    </lineage>
</organism>
<gene>
    <name evidence="5" type="ORF">CSING_12960</name>
</gene>
<dbReference type="KEGG" id="csx:CSING_12960"/>
<evidence type="ECO:0000256" key="3">
    <source>
        <dbReference type="ARBA" id="ARBA00023125"/>
    </source>
</evidence>
<dbReference type="STRING" id="161899.CSING_12960"/>
<keyword evidence="5" id="KW-0378">Hydrolase</keyword>
<sequence>MASTAKHDWPMVRLGDVLRAAGVPEKIASPETESFVTVKMHGEGAVLRNIGAGKTPAAFTGYRVKEGQFIYSRIDARNGAFALIPQSLDGAVVSKDFPIFEIDESRCTSKYLHYFATSGILAAKAKALSFGATNRQRVKEEAFLRFEIPLPPLEEQRRIAAILDKGDEALVRVNQSLGDLLQLKQELFTDFFLRIERESTVIGEYLESTQYGTSDKANENAGIPILRMGNVSYNGGIDFSNLKYVELDTKDREKYSLKAGDLLFNRTNSKELVGKTAVVPSLVGEYTYAGYLIRCRVNDKAVPEYIAGFLNSVLGKKILRNTAKAIVGMANINANELKRLPIPKASMDEQQEFASSISRIEDIESQMKRQRKLLQELQKSLSTRAFQGEL</sequence>
<dbReference type="Pfam" id="PF01420">
    <property type="entry name" value="Methylase_S"/>
    <property type="match status" value="2"/>
</dbReference>
<comment type="similarity">
    <text evidence="1">Belongs to the type-I restriction system S methylase family.</text>
</comment>
<name>A0A0B6EUF9_9CORY</name>
<dbReference type="InterPro" id="IPR000055">
    <property type="entry name" value="Restrct_endonuc_typeI_TRD"/>
</dbReference>
<dbReference type="GO" id="GO:0009035">
    <property type="term" value="F:type I site-specific deoxyribonuclease activity"/>
    <property type="evidence" value="ECO:0007669"/>
    <property type="project" value="UniProtKB-EC"/>
</dbReference>
<keyword evidence="5" id="KW-0255">Endonuclease</keyword>
<evidence type="ECO:0000313" key="5">
    <source>
        <dbReference type="EMBL" id="AJI80077.1"/>
    </source>
</evidence>
<dbReference type="SUPFAM" id="SSF116734">
    <property type="entry name" value="DNA methylase specificity domain"/>
    <property type="match status" value="2"/>
</dbReference>
<dbReference type="HOGENOM" id="CLU_021095_10_1_11"/>
<accession>A0A0B6EUF9</accession>
<dbReference type="OrthoDB" id="3197085at2"/>
<dbReference type="InterPro" id="IPR044946">
    <property type="entry name" value="Restrct_endonuc_typeI_TRD_sf"/>
</dbReference>
<dbReference type="CDD" id="cd17524">
    <property type="entry name" value="RMtype1_S_EcoUTORF5051P-TRD2-CR2_like"/>
    <property type="match status" value="1"/>
</dbReference>
<dbReference type="PANTHER" id="PTHR30408:SF12">
    <property type="entry name" value="TYPE I RESTRICTION ENZYME MJAVIII SPECIFICITY SUBUNIT"/>
    <property type="match status" value="1"/>
</dbReference>
<feature type="domain" description="Type I restriction modification DNA specificity" evidence="4">
    <location>
        <begin position="214"/>
        <end position="368"/>
    </location>
</feature>
<dbReference type="GO" id="GO:0003677">
    <property type="term" value="F:DNA binding"/>
    <property type="evidence" value="ECO:0007669"/>
    <property type="project" value="UniProtKB-KW"/>
</dbReference>
<dbReference type="EMBL" id="CP010827">
    <property type="protein sequence ID" value="AJI80077.1"/>
    <property type="molecule type" value="Genomic_DNA"/>
</dbReference>
<keyword evidence="3" id="KW-0238">DNA-binding</keyword>